<dbReference type="Proteomes" id="UP000075615">
    <property type="component" value="Unassembled WGS sequence"/>
</dbReference>
<dbReference type="AlphaFoldDB" id="A0A150XXS7"/>
<protein>
    <submittedName>
        <fullName evidence="2">Uncharacterized protein</fullName>
    </submittedName>
</protein>
<dbReference type="OrthoDB" id="9841782at2"/>
<dbReference type="STRING" id="296218.AWN68_01885"/>
<reference evidence="2 3" key="1">
    <citation type="submission" date="2016-01" db="EMBL/GenBank/DDBJ databases">
        <title>Genome sequencing of Roseivirga echinicomitans KMM 6058.</title>
        <authorList>
            <person name="Selvaratnam C."/>
            <person name="Thevarajoo S."/>
            <person name="Goh K.M."/>
            <person name="Ee R."/>
            <person name="Chan K.-G."/>
            <person name="Chong C.S."/>
        </authorList>
    </citation>
    <scope>NUCLEOTIDE SEQUENCE [LARGE SCALE GENOMIC DNA]</scope>
    <source>
        <strain evidence="2 3">KMM 6058</strain>
    </source>
</reference>
<dbReference type="RefSeq" id="WP_068410643.1">
    <property type="nucleotide sequence ID" value="NZ_LRDB01000001.1"/>
</dbReference>
<evidence type="ECO:0000313" key="3">
    <source>
        <dbReference type="Proteomes" id="UP000075615"/>
    </source>
</evidence>
<keyword evidence="1" id="KW-1133">Transmembrane helix</keyword>
<dbReference type="EMBL" id="LRDB01000001">
    <property type="protein sequence ID" value="KYG83577.1"/>
    <property type="molecule type" value="Genomic_DNA"/>
</dbReference>
<evidence type="ECO:0000313" key="2">
    <source>
        <dbReference type="EMBL" id="KYG83577.1"/>
    </source>
</evidence>
<evidence type="ECO:0000256" key="1">
    <source>
        <dbReference type="SAM" id="Phobius"/>
    </source>
</evidence>
<organism evidence="2 3">
    <name type="scientific">Roseivirga echinicomitans</name>
    <dbReference type="NCBI Taxonomy" id="296218"/>
    <lineage>
        <taxon>Bacteria</taxon>
        <taxon>Pseudomonadati</taxon>
        <taxon>Bacteroidota</taxon>
        <taxon>Cytophagia</taxon>
        <taxon>Cytophagales</taxon>
        <taxon>Roseivirgaceae</taxon>
        <taxon>Roseivirga</taxon>
    </lineage>
</organism>
<sequence>MAKFESSIYEAPYWKRPSKRTYGRVISILIAAIGYLIMLIQEQDFNWLIFFGGMSALFSQYLDTGERPVLGTHLGEIILEESQITLLGRSFPISEIQSLKIGFNRYKDQKVHSRYTLYYYMSGIENEITLQTKAETLSYNFMILNSNHVHDIIEVLEYYYQQGLFVQELGRTYLGKSLDYEEIQEFKKKYNLKGTGYE</sequence>
<gene>
    <name evidence="2" type="ORF">AWN68_01885</name>
</gene>
<keyword evidence="1" id="KW-0812">Transmembrane</keyword>
<keyword evidence="1" id="KW-0472">Membrane</keyword>
<keyword evidence="3" id="KW-1185">Reference proteome</keyword>
<accession>A0A150XXS7</accession>
<comment type="caution">
    <text evidence="2">The sequence shown here is derived from an EMBL/GenBank/DDBJ whole genome shotgun (WGS) entry which is preliminary data.</text>
</comment>
<feature type="transmembrane region" description="Helical" evidence="1">
    <location>
        <begin position="21"/>
        <end position="39"/>
    </location>
</feature>
<proteinExistence type="predicted"/>
<name>A0A150XXS7_9BACT</name>